<accession>A0A7S0N199</accession>
<evidence type="ECO:0000256" key="2">
    <source>
        <dbReference type="ARBA" id="ARBA00005245"/>
    </source>
</evidence>
<evidence type="ECO:0000256" key="5">
    <source>
        <dbReference type="ARBA" id="ARBA00022824"/>
    </source>
</evidence>
<name>A0A7S0N199_9CHLO</name>
<evidence type="ECO:0000256" key="7">
    <source>
        <dbReference type="ARBA" id="ARBA00023136"/>
    </source>
</evidence>
<dbReference type="GO" id="GO:0045047">
    <property type="term" value="P:protein targeting to ER"/>
    <property type="evidence" value="ECO:0007669"/>
    <property type="project" value="TreeGrafter"/>
</dbReference>
<dbReference type="AlphaFoldDB" id="A0A7S0N199"/>
<keyword evidence="4 10" id="KW-0812">Transmembrane</keyword>
<feature type="compositionally biased region" description="Basic residues" evidence="9">
    <location>
        <begin position="92"/>
        <end position="101"/>
    </location>
</feature>
<sequence>MDFKGQKLSEIFYQFTVVIFAIISFLLGYIFGSFRLMMLTYGAGVALAFVISVPDWPYFNQHPLTFLSVSSRPDDFFAPKTEKQSTPVKPAPAKKKSKRAA</sequence>
<evidence type="ECO:0000313" key="11">
    <source>
        <dbReference type="EMBL" id="CAD8655205.1"/>
    </source>
</evidence>
<evidence type="ECO:0000256" key="10">
    <source>
        <dbReference type="SAM" id="Phobius"/>
    </source>
</evidence>
<dbReference type="GO" id="GO:0005787">
    <property type="term" value="C:signal peptidase complex"/>
    <property type="evidence" value="ECO:0007669"/>
    <property type="project" value="InterPro"/>
</dbReference>
<proteinExistence type="inferred from homology"/>
<evidence type="ECO:0000256" key="3">
    <source>
        <dbReference type="ARBA" id="ARBA00017059"/>
    </source>
</evidence>
<comment type="similarity">
    <text evidence="2">Belongs to the SPCS1 family.</text>
</comment>
<protein>
    <recommendedName>
        <fullName evidence="3">Signal peptidase complex subunit 1</fullName>
    </recommendedName>
</protein>
<keyword evidence="7 10" id="KW-0472">Membrane</keyword>
<evidence type="ECO:0000256" key="9">
    <source>
        <dbReference type="SAM" id="MobiDB-lite"/>
    </source>
</evidence>
<evidence type="ECO:0000256" key="6">
    <source>
        <dbReference type="ARBA" id="ARBA00022989"/>
    </source>
</evidence>
<evidence type="ECO:0000256" key="4">
    <source>
        <dbReference type="ARBA" id="ARBA00022692"/>
    </source>
</evidence>
<dbReference type="PANTHER" id="PTHR13202">
    <property type="entry name" value="MICROSOMAL SIGNAL PEPTIDASE 12 KDA SUBUNIT"/>
    <property type="match status" value="1"/>
</dbReference>
<evidence type="ECO:0000256" key="1">
    <source>
        <dbReference type="ARBA" id="ARBA00004477"/>
    </source>
</evidence>
<comment type="subcellular location">
    <subcellularLocation>
        <location evidence="1">Endoplasmic reticulum membrane</location>
        <topology evidence="1">Multi-pass membrane protein</topology>
    </subcellularLocation>
</comment>
<organism evidence="11">
    <name type="scientific">Pyramimonas obovata</name>
    <dbReference type="NCBI Taxonomy" id="1411642"/>
    <lineage>
        <taxon>Eukaryota</taxon>
        <taxon>Viridiplantae</taxon>
        <taxon>Chlorophyta</taxon>
        <taxon>Pyramimonadophyceae</taxon>
        <taxon>Pyramimonadales</taxon>
        <taxon>Pyramimonadaceae</taxon>
        <taxon>Pyramimonas</taxon>
        <taxon>Pyramimonas incertae sedis</taxon>
    </lineage>
</organism>
<feature type="transmembrane region" description="Helical" evidence="10">
    <location>
        <begin position="12"/>
        <end position="31"/>
    </location>
</feature>
<dbReference type="InterPro" id="IPR009542">
    <property type="entry name" value="Spc1/SPCS1"/>
</dbReference>
<reference evidence="11" key="1">
    <citation type="submission" date="2021-01" db="EMBL/GenBank/DDBJ databases">
        <authorList>
            <person name="Corre E."/>
            <person name="Pelletier E."/>
            <person name="Niang G."/>
            <person name="Scheremetjew M."/>
            <person name="Finn R."/>
            <person name="Kale V."/>
            <person name="Holt S."/>
            <person name="Cochrane G."/>
            <person name="Meng A."/>
            <person name="Brown T."/>
            <person name="Cohen L."/>
        </authorList>
    </citation>
    <scope>NUCLEOTIDE SEQUENCE</scope>
    <source>
        <strain evidence="11">CCMP722</strain>
    </source>
</reference>
<dbReference type="Pfam" id="PF06645">
    <property type="entry name" value="SPC12"/>
    <property type="match status" value="1"/>
</dbReference>
<feature type="transmembrane region" description="Helical" evidence="10">
    <location>
        <begin position="38"/>
        <end position="59"/>
    </location>
</feature>
<evidence type="ECO:0000256" key="8">
    <source>
        <dbReference type="ARBA" id="ARBA00045204"/>
    </source>
</evidence>
<keyword evidence="5" id="KW-0256">Endoplasmic reticulum</keyword>
<dbReference type="GO" id="GO:0006465">
    <property type="term" value="P:signal peptide processing"/>
    <property type="evidence" value="ECO:0007669"/>
    <property type="project" value="InterPro"/>
</dbReference>
<dbReference type="PANTHER" id="PTHR13202:SF0">
    <property type="entry name" value="SIGNAL PEPTIDASE COMPLEX SUBUNIT 1"/>
    <property type="match status" value="1"/>
</dbReference>
<comment type="function">
    <text evidence="8">Component of the signal peptidase complex (SPC) which catalyzes the cleavage of N-terminal signal sequences from nascent proteins as they are translocated into the lumen of the endoplasmic reticulum. Dispensable for SPC enzymatic activity.</text>
</comment>
<dbReference type="EMBL" id="HBFA01007348">
    <property type="protein sequence ID" value="CAD8655205.1"/>
    <property type="molecule type" value="Transcribed_RNA"/>
</dbReference>
<keyword evidence="6 10" id="KW-1133">Transmembrane helix</keyword>
<feature type="region of interest" description="Disordered" evidence="9">
    <location>
        <begin position="78"/>
        <end position="101"/>
    </location>
</feature>
<gene>
    <name evidence="11" type="ORF">POBO1169_LOCUS3826</name>
</gene>